<dbReference type="EMBL" id="JAVDQK010000024">
    <property type="protein sequence ID" value="MDR6221144.1"/>
    <property type="molecule type" value="Genomic_DNA"/>
</dbReference>
<keyword evidence="4" id="KW-0998">Cell outer membrane</keyword>
<keyword evidence="5" id="KW-0812">Transmembrane</keyword>
<protein>
    <submittedName>
        <fullName evidence="6">Prepilin-type N-terminal cleavage/methylation domain-containing protein</fullName>
    </submittedName>
</protein>
<dbReference type="InterPro" id="IPR045584">
    <property type="entry name" value="Pilin-like"/>
</dbReference>
<dbReference type="InterPro" id="IPR012902">
    <property type="entry name" value="N_methyl_site"/>
</dbReference>
<reference evidence="6" key="1">
    <citation type="submission" date="2023-07" db="EMBL/GenBank/DDBJ databases">
        <title>Sorghum-associated microbial communities from plants grown in Nebraska, USA.</title>
        <authorList>
            <person name="Schachtman D."/>
        </authorList>
    </citation>
    <scope>NUCLEOTIDE SEQUENCE</scope>
    <source>
        <strain evidence="6">BE330</strain>
    </source>
</reference>
<accession>A0AAE3XHT1</accession>
<name>A0AAE3XHT1_9DEIO</name>
<evidence type="ECO:0000256" key="5">
    <source>
        <dbReference type="SAM" id="Phobius"/>
    </source>
</evidence>
<proteinExistence type="predicted"/>
<dbReference type="AlphaFoldDB" id="A0AAE3XHT1"/>
<dbReference type="PROSITE" id="PS00409">
    <property type="entry name" value="PROKAR_NTER_METHYL"/>
    <property type="match status" value="1"/>
</dbReference>
<dbReference type="Proteomes" id="UP001185331">
    <property type="component" value="Unassembled WGS sequence"/>
</dbReference>
<evidence type="ECO:0000313" key="6">
    <source>
        <dbReference type="EMBL" id="MDR6221144.1"/>
    </source>
</evidence>
<dbReference type="Pfam" id="PF07963">
    <property type="entry name" value="N_methyl"/>
    <property type="match status" value="1"/>
</dbReference>
<dbReference type="Gene3D" id="3.30.700.10">
    <property type="entry name" value="Glycoprotein, Type 4 Pilin"/>
    <property type="match status" value="1"/>
</dbReference>
<dbReference type="RefSeq" id="WP_309858695.1">
    <property type="nucleotide sequence ID" value="NZ_JAVDQJ010000022.1"/>
</dbReference>
<organism evidence="6 7">
    <name type="scientific">Deinococcus soli</name>
    <name type="common">ex Cha et al. 2016</name>
    <dbReference type="NCBI Taxonomy" id="1309411"/>
    <lineage>
        <taxon>Bacteria</taxon>
        <taxon>Thermotogati</taxon>
        <taxon>Deinococcota</taxon>
        <taxon>Deinococci</taxon>
        <taxon>Deinococcales</taxon>
        <taxon>Deinococcaceae</taxon>
        <taxon>Deinococcus</taxon>
    </lineage>
</organism>
<evidence type="ECO:0000256" key="2">
    <source>
        <dbReference type="ARBA" id="ARBA00004418"/>
    </source>
</evidence>
<evidence type="ECO:0000313" key="7">
    <source>
        <dbReference type="Proteomes" id="UP001185331"/>
    </source>
</evidence>
<evidence type="ECO:0000256" key="3">
    <source>
        <dbReference type="ARBA" id="ARBA00022764"/>
    </source>
</evidence>
<keyword evidence="3" id="KW-0574">Periplasm</keyword>
<sequence>MTRRDQGLTLVEVIVALAMLAVLSTAAVTAYLSSIQGNQVAAMSTRAAQLISGLTAQVNQHAITLAAGASETRTYTATNFTTPISAPVAGSNCNLPAGSRNYCVVITNAAQYNPVQSGSTVLSTPAERYTIRACWRNRGATSCAEADTIY</sequence>
<comment type="subcellular location">
    <subcellularLocation>
        <location evidence="1">Cell outer membrane</location>
        <topology evidence="1">Single-pass membrane protein</topology>
    </subcellularLocation>
    <subcellularLocation>
        <location evidence="2">Periplasm</location>
    </subcellularLocation>
</comment>
<feature type="transmembrane region" description="Helical" evidence="5">
    <location>
        <begin position="7"/>
        <end position="32"/>
    </location>
</feature>
<gene>
    <name evidence="6" type="ORF">J2Y00_004776</name>
</gene>
<evidence type="ECO:0000256" key="4">
    <source>
        <dbReference type="ARBA" id="ARBA00023237"/>
    </source>
</evidence>
<dbReference type="GO" id="GO:0042597">
    <property type="term" value="C:periplasmic space"/>
    <property type="evidence" value="ECO:0007669"/>
    <property type="project" value="UniProtKB-SubCell"/>
</dbReference>
<dbReference type="GO" id="GO:0009279">
    <property type="term" value="C:cell outer membrane"/>
    <property type="evidence" value="ECO:0007669"/>
    <property type="project" value="UniProtKB-SubCell"/>
</dbReference>
<comment type="caution">
    <text evidence="6">The sequence shown here is derived from an EMBL/GenBank/DDBJ whole genome shotgun (WGS) entry which is preliminary data.</text>
</comment>
<dbReference type="NCBIfam" id="TIGR02532">
    <property type="entry name" value="IV_pilin_GFxxxE"/>
    <property type="match status" value="1"/>
</dbReference>
<dbReference type="SUPFAM" id="SSF54523">
    <property type="entry name" value="Pili subunits"/>
    <property type="match status" value="1"/>
</dbReference>
<evidence type="ECO:0000256" key="1">
    <source>
        <dbReference type="ARBA" id="ARBA00004203"/>
    </source>
</evidence>
<keyword evidence="5" id="KW-0472">Membrane</keyword>
<keyword evidence="5" id="KW-1133">Transmembrane helix</keyword>